<keyword evidence="2" id="KW-0808">Transferase</keyword>
<dbReference type="InterPro" id="IPR038063">
    <property type="entry name" value="Transpep_catalytic_dom"/>
</dbReference>
<evidence type="ECO:0000256" key="5">
    <source>
        <dbReference type="ARBA" id="ARBA00023316"/>
    </source>
</evidence>
<proteinExistence type="predicted"/>
<dbReference type="Pfam" id="PF03734">
    <property type="entry name" value="YkuD"/>
    <property type="match status" value="1"/>
</dbReference>
<evidence type="ECO:0000256" key="2">
    <source>
        <dbReference type="ARBA" id="ARBA00022679"/>
    </source>
</evidence>
<keyword evidence="7" id="KW-0812">Transmembrane</keyword>
<dbReference type="Gene3D" id="2.40.440.10">
    <property type="entry name" value="L,D-transpeptidase catalytic domain-like"/>
    <property type="match status" value="1"/>
</dbReference>
<dbReference type="InterPro" id="IPR005490">
    <property type="entry name" value="LD_TPept_cat_dom"/>
</dbReference>
<protein>
    <submittedName>
        <fullName evidence="9">L,D-transpeptidase family protein</fullName>
    </submittedName>
</protein>
<dbReference type="PANTHER" id="PTHR30582">
    <property type="entry name" value="L,D-TRANSPEPTIDASE"/>
    <property type="match status" value="1"/>
</dbReference>
<evidence type="ECO:0000256" key="6">
    <source>
        <dbReference type="PROSITE-ProRule" id="PRU01373"/>
    </source>
</evidence>
<gene>
    <name evidence="9" type="ORF">WDU99_02120</name>
</gene>
<feature type="active site" description="Proton donor/acceptor" evidence="6">
    <location>
        <position position="413"/>
    </location>
</feature>
<dbReference type="CDD" id="cd16913">
    <property type="entry name" value="YkuD_like"/>
    <property type="match status" value="1"/>
</dbReference>
<dbReference type="PANTHER" id="PTHR30582:SF2">
    <property type="entry name" value="L,D-TRANSPEPTIDASE YCIB-RELATED"/>
    <property type="match status" value="1"/>
</dbReference>
<feature type="domain" description="L,D-TPase catalytic" evidence="8">
    <location>
        <begin position="335"/>
        <end position="453"/>
    </location>
</feature>
<feature type="transmembrane region" description="Helical" evidence="7">
    <location>
        <begin position="16"/>
        <end position="39"/>
    </location>
</feature>
<comment type="caution">
    <text evidence="9">The sequence shown here is derived from an EMBL/GenBank/DDBJ whole genome shotgun (WGS) entry which is preliminary data.</text>
</comment>
<keyword evidence="7" id="KW-1133">Transmembrane helix</keyword>
<keyword evidence="10" id="KW-1185">Reference proteome</keyword>
<dbReference type="PROSITE" id="PS52029">
    <property type="entry name" value="LD_TPASE"/>
    <property type="match status" value="1"/>
</dbReference>
<evidence type="ECO:0000256" key="7">
    <source>
        <dbReference type="SAM" id="Phobius"/>
    </source>
</evidence>
<keyword evidence="7" id="KW-0472">Membrane</keyword>
<organism evidence="9 10">
    <name type="scientific">Microbacterium bandirmense</name>
    <dbReference type="NCBI Taxonomy" id="3122050"/>
    <lineage>
        <taxon>Bacteria</taxon>
        <taxon>Bacillati</taxon>
        <taxon>Actinomycetota</taxon>
        <taxon>Actinomycetes</taxon>
        <taxon>Micrococcales</taxon>
        <taxon>Microbacteriaceae</taxon>
        <taxon>Microbacterium</taxon>
    </lineage>
</organism>
<evidence type="ECO:0000256" key="1">
    <source>
        <dbReference type="ARBA" id="ARBA00004752"/>
    </source>
</evidence>
<evidence type="ECO:0000256" key="3">
    <source>
        <dbReference type="ARBA" id="ARBA00022960"/>
    </source>
</evidence>
<keyword evidence="5 6" id="KW-0961">Cell wall biogenesis/degradation</keyword>
<feature type="active site" description="Nucleophile" evidence="6">
    <location>
        <position position="429"/>
    </location>
</feature>
<evidence type="ECO:0000313" key="9">
    <source>
        <dbReference type="EMBL" id="MEJ1087108.1"/>
    </source>
</evidence>
<name>A0ABU8L8R2_9MICO</name>
<dbReference type="RefSeq" id="WP_337330791.1">
    <property type="nucleotide sequence ID" value="NZ_JBBDGM010000002.1"/>
</dbReference>
<evidence type="ECO:0000256" key="4">
    <source>
        <dbReference type="ARBA" id="ARBA00022984"/>
    </source>
</evidence>
<dbReference type="InterPro" id="IPR050979">
    <property type="entry name" value="LD-transpeptidase"/>
</dbReference>
<keyword evidence="4 6" id="KW-0573">Peptidoglycan synthesis</keyword>
<evidence type="ECO:0000259" key="8">
    <source>
        <dbReference type="PROSITE" id="PS52029"/>
    </source>
</evidence>
<reference evidence="9 10" key="1">
    <citation type="submission" date="2024-02" db="EMBL/GenBank/DDBJ databases">
        <authorList>
            <person name="Saticioglu I.B."/>
        </authorList>
    </citation>
    <scope>NUCLEOTIDE SEQUENCE [LARGE SCALE GENOMIC DNA]</scope>
    <source>
        <strain evidence="9 10">Mu-80</strain>
    </source>
</reference>
<dbReference type="Proteomes" id="UP001371224">
    <property type="component" value="Unassembled WGS sequence"/>
</dbReference>
<dbReference type="SUPFAM" id="SSF141523">
    <property type="entry name" value="L,D-transpeptidase catalytic domain-like"/>
    <property type="match status" value="1"/>
</dbReference>
<comment type="pathway">
    <text evidence="1 6">Cell wall biogenesis; peptidoglycan biosynthesis.</text>
</comment>
<evidence type="ECO:0000313" key="10">
    <source>
        <dbReference type="Proteomes" id="UP001371224"/>
    </source>
</evidence>
<accession>A0ABU8L8R2</accession>
<sequence>MEWAPYEPAPKKRRTGLWIGLGAGAVLLAAVGASLVLIAPGTTVAGVSVGWMTPGMAADAIGNRIATTEVELTGGADTNLSGADLGAAVDAQALAEQAFADSPMWNLGTWMGDPVTVPVTLDPETAEQALRAAVPTSYIDPTDATVVFDEAASKYVTTPAEAGTGISVDELATAFSTAANDGQTSFTHSAEPAAVPAPITDDEAAATAEQLNGMLAQIGFYVGDERTVPVSPAVAASWLTVSAEDGALAISADESKVQAVVDTLAKSVDRAPEPAKTIVDSGGQVLRTEVEGVTGRALGDTSGVASEFAAALEDGDAVYPLTVTETPFETAAIARSLIVDISDQRTYLIENGVTVRSWLVSTGRPGTDTDLGHFRVRAHVPMQDMRGTNADGSKYVTENVPWVVYFNGDEAFHGTYWHSNFGNRMSHGCVNMPIDVARQVYELAPTGLEVWVRA</sequence>
<keyword evidence="3 6" id="KW-0133">Cell shape</keyword>
<dbReference type="EMBL" id="JBBDGM010000002">
    <property type="protein sequence ID" value="MEJ1087108.1"/>
    <property type="molecule type" value="Genomic_DNA"/>
</dbReference>